<gene>
    <name evidence="2" type="ORF">QR46_0821</name>
</gene>
<accession>A0A132NYF2</accession>
<dbReference type="EMBL" id="JXTI01000014">
    <property type="protein sequence ID" value="KWX15111.1"/>
    <property type="molecule type" value="Genomic_DNA"/>
</dbReference>
<proteinExistence type="predicted"/>
<evidence type="ECO:0000256" key="1">
    <source>
        <dbReference type="SAM" id="MobiDB-lite"/>
    </source>
</evidence>
<sequence length="718" mass="78695">MKLNNDLLRQKDQCIDDHERISSGLALDRANSGPQCMASGLNFDSGEGDKFSLFRARAITKLDLPVFQTDLSPIYHKSDAKLKPKHVSSILPLQNLENLGSARRVSSVTKPPGSEIYPLTNKQKANQTNVSEGGRPIYFAKKASRLKPAVAKRTVYSANNAHRRSSDSAVQTPSLPCVTLLSDSLTFSANTVPHAVENTVGSSSHVGISLGHSLGTEFRDPHETRKHGTLAAKSSEKEANIAKKARLEAELLTQKIQFNNQQPTHAPGKKLNDPIKVPASASRAYGSRAPMRTRTISASAYIRDSTAKMNSAGAEVRNTQPVSAGINNSFNPPRMYASQRRDETQGSLLRISVQNMDVTGPHLVEVTQPSRQAMGQKHRPRSADSVLHVRRGIMTMSALVTPSRDPNGFKELSQRLTKSSCIDINSTVNLALSVRGEDAGNVNLARKRPQSAIAGNAKEYLLAGSYKLPFNKQHAKAKLGPKKVEPIIKPIDRIHEVIGFNPSGYMYEKGRIEREKQEFLRQCNGAVREYPASATLYPRKPQRLSWHGITNVRQGGTLEEMARLEAHSPDAEPREGDALRDEGDQMNVISFGTGGNRAGDQITQTPVRKHQCPASARTAILESPEKRPSNAKIVQQYIASLSGAQKPRPISAAVGAAGVDSLPARVFITREPLPLRRTCHKHQFSMFYDPNATTEAYDRTVRLRSRPSSASKAPSTKY</sequence>
<dbReference type="VEuPathDB" id="GiardiaDB:QR46_0821"/>
<reference evidence="2 3" key="1">
    <citation type="journal article" date="2015" name="Mol. Biochem. Parasitol.">
        <title>Identification of polymorphic genes for use in assemblage B genotyping assays through comparative genomics of multiple assemblage B Giardia duodenalis isolates.</title>
        <authorList>
            <person name="Wielinga C."/>
            <person name="Thompson R.C."/>
            <person name="Monis P."/>
            <person name="Ryan U."/>
        </authorList>
    </citation>
    <scope>NUCLEOTIDE SEQUENCE [LARGE SCALE GENOMIC DNA]</scope>
    <source>
        <strain evidence="2 3">BAH15c1</strain>
    </source>
</reference>
<feature type="compositionally biased region" description="Low complexity" evidence="1">
    <location>
        <begin position="706"/>
        <end position="718"/>
    </location>
</feature>
<name>A0A132NYF2_GIAIN</name>
<evidence type="ECO:0000313" key="2">
    <source>
        <dbReference type="EMBL" id="KWX15111.1"/>
    </source>
</evidence>
<evidence type="ECO:0000313" key="3">
    <source>
        <dbReference type="Proteomes" id="UP000070089"/>
    </source>
</evidence>
<dbReference type="Proteomes" id="UP000070089">
    <property type="component" value="Unassembled WGS sequence"/>
</dbReference>
<feature type="region of interest" description="Disordered" evidence="1">
    <location>
        <begin position="698"/>
        <end position="718"/>
    </location>
</feature>
<organism evidence="2 3">
    <name type="scientific">Giardia duodenalis assemblage B</name>
    <dbReference type="NCBI Taxonomy" id="1394984"/>
    <lineage>
        <taxon>Eukaryota</taxon>
        <taxon>Metamonada</taxon>
        <taxon>Diplomonadida</taxon>
        <taxon>Hexamitidae</taxon>
        <taxon>Giardiinae</taxon>
        <taxon>Giardia</taxon>
    </lineage>
</organism>
<dbReference type="OrthoDB" id="10252800at2759"/>
<comment type="caution">
    <text evidence="2">The sequence shown here is derived from an EMBL/GenBank/DDBJ whole genome shotgun (WGS) entry which is preliminary data.</text>
</comment>
<dbReference type="AlphaFoldDB" id="A0A132NYF2"/>
<protein>
    <submittedName>
        <fullName evidence="2">Uncharacterized protein</fullName>
    </submittedName>
</protein>